<dbReference type="PANTHER" id="PTHR11161:SF22">
    <property type="entry name" value="ACYLTRANSFERASE 3 DOMAIN-CONTAINING PROTEIN-RELATED"/>
    <property type="match status" value="1"/>
</dbReference>
<organism evidence="3 4">
    <name type="scientific">Spodoptera littoralis</name>
    <name type="common">Egyptian cotton leafworm</name>
    <dbReference type="NCBI Taxonomy" id="7109"/>
    <lineage>
        <taxon>Eukaryota</taxon>
        <taxon>Metazoa</taxon>
        <taxon>Ecdysozoa</taxon>
        <taxon>Arthropoda</taxon>
        <taxon>Hexapoda</taxon>
        <taxon>Insecta</taxon>
        <taxon>Pterygota</taxon>
        <taxon>Neoptera</taxon>
        <taxon>Endopterygota</taxon>
        <taxon>Lepidoptera</taxon>
        <taxon>Glossata</taxon>
        <taxon>Ditrysia</taxon>
        <taxon>Noctuoidea</taxon>
        <taxon>Noctuidae</taxon>
        <taxon>Amphipyrinae</taxon>
        <taxon>Spodoptera</taxon>
    </lineage>
</organism>
<feature type="transmembrane region" description="Helical" evidence="2">
    <location>
        <begin position="227"/>
        <end position="245"/>
    </location>
</feature>
<proteinExistence type="predicted"/>
<feature type="transmembrane region" description="Helical" evidence="2">
    <location>
        <begin position="265"/>
        <end position="286"/>
    </location>
</feature>
<dbReference type="EMBL" id="LR824553">
    <property type="protein sequence ID" value="CAH1640894.1"/>
    <property type="molecule type" value="Genomic_DNA"/>
</dbReference>
<feature type="transmembrane region" description="Helical" evidence="2">
    <location>
        <begin position="498"/>
        <end position="521"/>
    </location>
</feature>
<sequence length="662" mass="72839">MQRVHIDLTLPAHTPAPAHHKGCVEQVTVHSSQEQYYEMPQLFALDEWPGCLAARGAYCVGSFELAPAQQPHPLYDLMQGYSANTVENYNHTRLHRGLCLPRSCAAHAPSRQHDLHDDQLRDWFLSCVNASTLSAYNLSAQLLRLEYCTLGEAPPPDLTAAERAFAGFLAALLALAVISTALDLTLSDHARKGLEWALVWSVPACWRALSAPPPRAARTDLACFDGLRVLTMLVVIIEHVCWITTQTYLTDTKIYEQMRGSIDVILMTNSTLVVQIFFIMSSFLLAHKLLQQRRRGEHVPPFSTFVDTMFNRIIRVSPSYWVVVWFAASWWQRTGRGPLWAPMVASEAAVCRRKWWTHLLYLNNILYADDKCLIQTWMVIHSGAVSQVLGSRHAAVRGVPGADAGAVAVAARGVVVLSALLVGSVALLFGLAYYWNLVPTYVMHRPESVWLAYREEPSFNVLYQSPLGNVPGALAGLLLAHLHHVLLDLDVQLPRYKIFGWLSVAAVPVAAWWVAASPLALGRGPPGRLAAAALAALERPVFSFFVAMALLGAMNGIPSAVKRCLSWPGWAAWARLSFGALLLHMPINKALVASRLMPSMLDRQAAITEWFGVAAVSYMAALPLALLVELPAQRLVRALRPEPAARAPSAPPARAPADKTDL</sequence>
<keyword evidence="2" id="KW-0812">Transmembrane</keyword>
<gene>
    <name evidence="3" type="ORF">SPLIT_LOCUS6250</name>
</gene>
<feature type="region of interest" description="Disordered" evidence="1">
    <location>
        <begin position="643"/>
        <end position="662"/>
    </location>
</feature>
<feature type="transmembrane region" description="Helical" evidence="2">
    <location>
        <begin position="570"/>
        <end position="587"/>
    </location>
</feature>
<accession>A0A9P0I4D8</accession>
<dbReference type="PANTHER" id="PTHR11161">
    <property type="entry name" value="O-ACYLTRANSFERASE"/>
    <property type="match status" value="1"/>
</dbReference>
<dbReference type="AlphaFoldDB" id="A0A9P0I4D8"/>
<feature type="transmembrane region" description="Helical" evidence="2">
    <location>
        <begin position="541"/>
        <end position="558"/>
    </location>
</feature>
<keyword evidence="4" id="KW-1185">Reference proteome</keyword>
<evidence type="ECO:0000256" key="1">
    <source>
        <dbReference type="SAM" id="MobiDB-lite"/>
    </source>
</evidence>
<evidence type="ECO:0000313" key="3">
    <source>
        <dbReference type="EMBL" id="CAH1640894.1"/>
    </source>
</evidence>
<keyword evidence="2" id="KW-0472">Membrane</keyword>
<keyword evidence="2" id="KW-1133">Transmembrane helix</keyword>
<evidence type="ECO:0000256" key="2">
    <source>
        <dbReference type="SAM" id="Phobius"/>
    </source>
</evidence>
<dbReference type="Proteomes" id="UP001153321">
    <property type="component" value="Chromosome 22"/>
</dbReference>
<reference evidence="3" key="1">
    <citation type="submission" date="2022-02" db="EMBL/GenBank/DDBJ databases">
        <authorList>
            <person name="King R."/>
        </authorList>
    </citation>
    <scope>NUCLEOTIDE SEQUENCE</scope>
</reference>
<evidence type="ECO:0008006" key="5">
    <source>
        <dbReference type="Google" id="ProtNLM"/>
    </source>
</evidence>
<protein>
    <recommendedName>
        <fullName evidence="5">Acyltransferase 3 domain-containing protein</fullName>
    </recommendedName>
</protein>
<feature type="transmembrane region" description="Helical" evidence="2">
    <location>
        <begin position="607"/>
        <end position="628"/>
    </location>
</feature>
<feature type="transmembrane region" description="Helical" evidence="2">
    <location>
        <begin position="467"/>
        <end position="486"/>
    </location>
</feature>
<name>A0A9P0I4D8_SPOLI</name>
<feature type="transmembrane region" description="Helical" evidence="2">
    <location>
        <begin position="414"/>
        <end position="435"/>
    </location>
</feature>
<dbReference type="InterPro" id="IPR052728">
    <property type="entry name" value="O2_lipid_transport_reg"/>
</dbReference>
<feature type="transmembrane region" description="Helical" evidence="2">
    <location>
        <begin position="164"/>
        <end position="186"/>
    </location>
</feature>
<evidence type="ECO:0000313" key="4">
    <source>
        <dbReference type="Proteomes" id="UP001153321"/>
    </source>
</evidence>